<accession>A0A426ZR91</accession>
<evidence type="ECO:0000313" key="2">
    <source>
        <dbReference type="Proteomes" id="UP000287651"/>
    </source>
</evidence>
<name>A0A426ZR91_ENSVE</name>
<protein>
    <submittedName>
        <fullName evidence="1">Uncharacterized protein</fullName>
    </submittedName>
</protein>
<gene>
    <name evidence="1" type="ORF">B296_00026283</name>
</gene>
<reference evidence="1 2" key="1">
    <citation type="journal article" date="2014" name="Agronomy (Basel)">
        <title>A Draft Genome Sequence for Ensete ventricosum, the Drought-Tolerant Tree Against Hunger.</title>
        <authorList>
            <person name="Harrison J."/>
            <person name="Moore K.A."/>
            <person name="Paszkiewicz K."/>
            <person name="Jones T."/>
            <person name="Grant M."/>
            <person name="Ambacheew D."/>
            <person name="Muzemil S."/>
            <person name="Studholme D.J."/>
        </authorList>
    </citation>
    <scope>NUCLEOTIDE SEQUENCE [LARGE SCALE GENOMIC DNA]</scope>
</reference>
<dbReference type="AlphaFoldDB" id="A0A426ZR91"/>
<proteinExistence type="predicted"/>
<dbReference type="EMBL" id="AMZH03005421">
    <property type="protein sequence ID" value="RRT66431.1"/>
    <property type="molecule type" value="Genomic_DNA"/>
</dbReference>
<sequence length="78" mass="8361">MLITTACLSSTAVGSFPHEVGSNRMAVSVCLKGGREHSRPDAWAPSRPPASRLARHTRNVVTSVSLSQAYILVTRVTL</sequence>
<organism evidence="1 2">
    <name type="scientific">Ensete ventricosum</name>
    <name type="common">Abyssinian banana</name>
    <name type="synonym">Musa ensete</name>
    <dbReference type="NCBI Taxonomy" id="4639"/>
    <lineage>
        <taxon>Eukaryota</taxon>
        <taxon>Viridiplantae</taxon>
        <taxon>Streptophyta</taxon>
        <taxon>Embryophyta</taxon>
        <taxon>Tracheophyta</taxon>
        <taxon>Spermatophyta</taxon>
        <taxon>Magnoliopsida</taxon>
        <taxon>Liliopsida</taxon>
        <taxon>Zingiberales</taxon>
        <taxon>Musaceae</taxon>
        <taxon>Ensete</taxon>
    </lineage>
</organism>
<dbReference type="Proteomes" id="UP000287651">
    <property type="component" value="Unassembled WGS sequence"/>
</dbReference>
<comment type="caution">
    <text evidence="1">The sequence shown here is derived from an EMBL/GenBank/DDBJ whole genome shotgun (WGS) entry which is preliminary data.</text>
</comment>
<evidence type="ECO:0000313" key="1">
    <source>
        <dbReference type="EMBL" id="RRT66431.1"/>
    </source>
</evidence>